<dbReference type="SUPFAM" id="SSF54292">
    <property type="entry name" value="2Fe-2S ferredoxin-like"/>
    <property type="match status" value="1"/>
</dbReference>
<dbReference type="AlphaFoldDB" id="A0AAX2H7U8"/>
<dbReference type="Pfam" id="PF13510">
    <property type="entry name" value="Fer2_4"/>
    <property type="match status" value="1"/>
</dbReference>
<comment type="caution">
    <text evidence="3">The sequence shown here is derived from an EMBL/GenBank/DDBJ whole genome shotgun (WGS) entry which is preliminary data.</text>
</comment>
<dbReference type="GO" id="GO:0051536">
    <property type="term" value="F:iron-sulfur cluster binding"/>
    <property type="evidence" value="ECO:0007669"/>
    <property type="project" value="InterPro"/>
</dbReference>
<dbReference type="Gene3D" id="3.10.20.440">
    <property type="entry name" value="2Fe-2S iron-sulphur cluster binding domain, sarcosine oxidase, alpha subunit, N-terminal domain"/>
    <property type="match status" value="1"/>
</dbReference>
<dbReference type="PROSITE" id="PS51085">
    <property type="entry name" value="2FE2S_FER_2"/>
    <property type="match status" value="1"/>
</dbReference>
<evidence type="ECO:0000259" key="2">
    <source>
        <dbReference type="PROSITE" id="PS51085"/>
    </source>
</evidence>
<evidence type="ECO:0000313" key="3">
    <source>
        <dbReference type="EMBL" id="SOB52425.1"/>
    </source>
</evidence>
<name>A0AAX2H7U8_9PSED</name>
<proteinExistence type="predicted"/>
<dbReference type="InterPro" id="IPR001041">
    <property type="entry name" value="2Fe-2S_ferredoxin-type"/>
</dbReference>
<protein>
    <submittedName>
        <fullName evidence="3">Hydrogen cyanide synthase subunit HcnA (Modular protein)</fullName>
        <ecNumber evidence="3">1.4.99.5</ecNumber>
    </submittedName>
</protein>
<dbReference type="GO" id="GO:0050622">
    <property type="term" value="F:glycine dehydrogenase (cyanide-forming) activity"/>
    <property type="evidence" value="ECO:0007669"/>
    <property type="project" value="UniProtKB-EC"/>
</dbReference>
<dbReference type="InterPro" id="IPR042204">
    <property type="entry name" value="2Fe-2S-bd_N"/>
</dbReference>
<sequence>MACINAYFYESSNVPVLVPSGQDLWLPNTRRPALSSSYKGQHKKMDDLNRQYDIQPLMQADMTILLNGQAVSAAQGETVLSVLNAVGVRQVSANDHGQASGAYCGMGVCYCCLVNIDGRHKRRACQTVVRPGMKVETGQNRVAEQEKAR</sequence>
<dbReference type="EMBL" id="OBKZ01000016">
    <property type="protein sequence ID" value="SOB52425.1"/>
    <property type="molecule type" value="Genomic_DNA"/>
</dbReference>
<reference evidence="3 4" key="1">
    <citation type="submission" date="2017-08" db="EMBL/GenBank/DDBJ databases">
        <authorList>
            <person name="Chaillou S."/>
        </authorList>
    </citation>
    <scope>NUCLEOTIDE SEQUENCE [LARGE SCALE GENOMIC DNA]</scope>
    <source>
        <strain evidence="3 4">MFPA15A1205</strain>
    </source>
</reference>
<dbReference type="CDD" id="cd00207">
    <property type="entry name" value="fer2"/>
    <property type="match status" value="1"/>
</dbReference>
<dbReference type="EC" id="1.4.99.5" evidence="3"/>
<evidence type="ECO:0000256" key="1">
    <source>
        <dbReference type="ARBA" id="ARBA00023002"/>
    </source>
</evidence>
<dbReference type="InterPro" id="IPR036010">
    <property type="entry name" value="2Fe-2S_ferredoxin-like_sf"/>
</dbReference>
<accession>A0AAX2H7U8</accession>
<evidence type="ECO:0000313" key="4">
    <source>
        <dbReference type="Proteomes" id="UP000219564"/>
    </source>
</evidence>
<dbReference type="Proteomes" id="UP000219564">
    <property type="component" value="Unassembled WGS sequence"/>
</dbReference>
<gene>
    <name evidence="3" type="ORF">PLUA15_230168</name>
</gene>
<organism evidence="3 4">
    <name type="scientific">Pseudomonas lundensis</name>
    <dbReference type="NCBI Taxonomy" id="86185"/>
    <lineage>
        <taxon>Bacteria</taxon>
        <taxon>Pseudomonadati</taxon>
        <taxon>Pseudomonadota</taxon>
        <taxon>Gammaproteobacteria</taxon>
        <taxon>Pseudomonadales</taxon>
        <taxon>Pseudomonadaceae</taxon>
        <taxon>Pseudomonas</taxon>
    </lineage>
</organism>
<keyword evidence="1 3" id="KW-0560">Oxidoreductase</keyword>
<feature type="domain" description="2Fe-2S ferredoxin-type" evidence="2">
    <location>
        <begin position="60"/>
        <end position="141"/>
    </location>
</feature>